<accession>A0AAN7NS53</accession>
<evidence type="ECO:0000313" key="2">
    <source>
        <dbReference type="EMBL" id="KAK4829509.1"/>
    </source>
</evidence>
<name>A0AAN7NS53_MYCAM</name>
<dbReference type="AlphaFoldDB" id="A0AAN7NS53"/>
<feature type="region of interest" description="Disordered" evidence="1">
    <location>
        <begin position="200"/>
        <end position="222"/>
    </location>
</feature>
<gene>
    <name evidence="2" type="ORF">QYF61_005148</name>
</gene>
<keyword evidence="3" id="KW-1185">Reference proteome</keyword>
<protein>
    <submittedName>
        <fullName evidence="2">Uncharacterized protein</fullName>
    </submittedName>
</protein>
<evidence type="ECO:0000256" key="1">
    <source>
        <dbReference type="SAM" id="MobiDB-lite"/>
    </source>
</evidence>
<sequence length="222" mass="25601">MAGEQLCFEDLHRQQAKHEPTACPRSKGGPWHPQLHLQEQSQYIIGSGYCPLLDTHYAISRWLLRRWSQTHCKGAWQRIKDNMCKQKQEILNDRKKNISNVKRAIGTGCPERSSSLHHSIPKGAALESKRTQESWLFFKDSSLKAREQFNFNVQNVEPAWKKASMGEQGPPDRVPISKRITQEEKVRRIQGHCPVVQEWNKKSQSSTGIEAMRGYEEQEGLL</sequence>
<evidence type="ECO:0000313" key="3">
    <source>
        <dbReference type="Proteomes" id="UP001333110"/>
    </source>
</evidence>
<organism evidence="2 3">
    <name type="scientific">Mycteria americana</name>
    <name type="common">Wood stork</name>
    <dbReference type="NCBI Taxonomy" id="33587"/>
    <lineage>
        <taxon>Eukaryota</taxon>
        <taxon>Metazoa</taxon>
        <taxon>Chordata</taxon>
        <taxon>Craniata</taxon>
        <taxon>Vertebrata</taxon>
        <taxon>Euteleostomi</taxon>
        <taxon>Archelosauria</taxon>
        <taxon>Archosauria</taxon>
        <taxon>Dinosauria</taxon>
        <taxon>Saurischia</taxon>
        <taxon>Theropoda</taxon>
        <taxon>Coelurosauria</taxon>
        <taxon>Aves</taxon>
        <taxon>Neognathae</taxon>
        <taxon>Neoaves</taxon>
        <taxon>Aequornithes</taxon>
        <taxon>Ciconiiformes</taxon>
        <taxon>Ciconiidae</taxon>
        <taxon>Mycteria</taxon>
    </lineage>
</organism>
<proteinExistence type="predicted"/>
<reference evidence="2 3" key="1">
    <citation type="journal article" date="2023" name="J. Hered.">
        <title>Chromosome-level genome of the wood stork (Mycteria americana) provides insight into avian chromosome evolution.</title>
        <authorList>
            <person name="Flamio R. Jr."/>
            <person name="Ramstad K.M."/>
        </authorList>
    </citation>
    <scope>NUCLEOTIDE SEQUENCE [LARGE SCALE GENOMIC DNA]</scope>
    <source>
        <strain evidence="2">JAX WOST 10</strain>
    </source>
</reference>
<comment type="caution">
    <text evidence="2">The sequence shown here is derived from an EMBL/GenBank/DDBJ whole genome shotgun (WGS) entry which is preliminary data.</text>
</comment>
<dbReference type="Proteomes" id="UP001333110">
    <property type="component" value="Unassembled WGS sequence"/>
</dbReference>
<dbReference type="EMBL" id="JAUNZN010000001">
    <property type="protein sequence ID" value="KAK4829509.1"/>
    <property type="molecule type" value="Genomic_DNA"/>
</dbReference>